<reference evidence="1 2" key="1">
    <citation type="journal article" date="2013" name="Curr. Biol.">
        <title>The Genome of the Foraminiferan Reticulomyxa filosa.</title>
        <authorList>
            <person name="Glockner G."/>
            <person name="Hulsmann N."/>
            <person name="Schleicher M."/>
            <person name="Noegel A.A."/>
            <person name="Eichinger L."/>
            <person name="Gallinger C."/>
            <person name="Pawlowski J."/>
            <person name="Sierra R."/>
            <person name="Euteneuer U."/>
            <person name="Pillet L."/>
            <person name="Moustafa A."/>
            <person name="Platzer M."/>
            <person name="Groth M."/>
            <person name="Szafranski K."/>
            <person name="Schliwa M."/>
        </authorList>
    </citation>
    <scope>NUCLEOTIDE SEQUENCE [LARGE SCALE GENOMIC DNA]</scope>
</reference>
<dbReference type="EMBL" id="ASPP01034062">
    <property type="protein sequence ID" value="ETO03137.1"/>
    <property type="molecule type" value="Genomic_DNA"/>
</dbReference>
<dbReference type="Proteomes" id="UP000023152">
    <property type="component" value="Unassembled WGS sequence"/>
</dbReference>
<evidence type="ECO:0000313" key="2">
    <source>
        <dbReference type="Proteomes" id="UP000023152"/>
    </source>
</evidence>
<dbReference type="OrthoDB" id="427480at2759"/>
<keyword evidence="2" id="KW-1185">Reference proteome</keyword>
<comment type="caution">
    <text evidence="1">The sequence shown here is derived from an EMBL/GenBank/DDBJ whole genome shotgun (WGS) entry which is preliminary data.</text>
</comment>
<organism evidence="1 2">
    <name type="scientific">Reticulomyxa filosa</name>
    <dbReference type="NCBI Taxonomy" id="46433"/>
    <lineage>
        <taxon>Eukaryota</taxon>
        <taxon>Sar</taxon>
        <taxon>Rhizaria</taxon>
        <taxon>Retaria</taxon>
        <taxon>Foraminifera</taxon>
        <taxon>Monothalamids</taxon>
        <taxon>Reticulomyxidae</taxon>
        <taxon>Reticulomyxa</taxon>
    </lineage>
</organism>
<evidence type="ECO:0000313" key="1">
    <source>
        <dbReference type="EMBL" id="ETO03137.1"/>
    </source>
</evidence>
<name>X6LPQ8_RETFI</name>
<protein>
    <submittedName>
        <fullName evidence="1">Uncharacterized protein</fullName>
    </submittedName>
</protein>
<dbReference type="AlphaFoldDB" id="X6LPQ8"/>
<proteinExistence type="predicted"/>
<gene>
    <name evidence="1" type="ORF">RFI_34273</name>
</gene>
<accession>X6LPQ8</accession>
<sequence length="154" mass="18187">MLFFKTLLVHECQIFKSGRFNGDTHPDSTLLMTNGRLWPIDYGQLKCFSKEELAHLVELIIAMADRNLEYTVKKIEEMSQNVTNQFFSDNLFFTQSKKKIIKCKTIVMYTIHKYIHRYKFDDIKDGGNAKLAFLHAWLPRTFCSFFLKSLKFLL</sequence>